<dbReference type="PANTHER" id="PTHR31118">
    <property type="entry name" value="CYCLASE-LIKE PROTEIN 2"/>
    <property type="match status" value="1"/>
</dbReference>
<dbReference type="GO" id="GO:0004061">
    <property type="term" value="F:arylformamidase activity"/>
    <property type="evidence" value="ECO:0007669"/>
    <property type="project" value="InterPro"/>
</dbReference>
<dbReference type="OrthoDB" id="7067800at2"/>
<accession>A0A0D0N939</accession>
<dbReference type="PATRIC" id="fig|2064.6.peg.2346"/>
<dbReference type="RefSeq" id="WP_043910484.1">
    <property type="nucleotide sequence ID" value="NZ_JXZB01000002.1"/>
</dbReference>
<dbReference type="PANTHER" id="PTHR31118:SF12">
    <property type="entry name" value="CYCLASE-LIKE PROTEIN 2"/>
    <property type="match status" value="1"/>
</dbReference>
<dbReference type="AlphaFoldDB" id="A0A0D0N939"/>
<dbReference type="Gene3D" id="3.50.30.50">
    <property type="entry name" value="Putative cyclase"/>
    <property type="match status" value="1"/>
</dbReference>
<dbReference type="SUPFAM" id="SSF102198">
    <property type="entry name" value="Putative cyclase"/>
    <property type="match status" value="1"/>
</dbReference>
<organism evidence="1 2">
    <name type="scientific">Kitasatospora griseola</name>
    <name type="common">Streptomyces griseolosporeus</name>
    <dbReference type="NCBI Taxonomy" id="2064"/>
    <lineage>
        <taxon>Bacteria</taxon>
        <taxon>Bacillati</taxon>
        <taxon>Actinomycetota</taxon>
        <taxon>Actinomycetes</taxon>
        <taxon>Kitasatosporales</taxon>
        <taxon>Streptomycetaceae</taxon>
        <taxon>Kitasatospora</taxon>
    </lineage>
</organism>
<dbReference type="Proteomes" id="UP000032066">
    <property type="component" value="Unassembled WGS sequence"/>
</dbReference>
<dbReference type="InterPro" id="IPR037175">
    <property type="entry name" value="KFase_sf"/>
</dbReference>
<dbReference type="STRING" id="2064.TR51_10945"/>
<reference evidence="1 2" key="1">
    <citation type="submission" date="2015-02" db="EMBL/GenBank/DDBJ databases">
        <title>Draft genome sequence of Kitasatospora griseola MF730-N6, a bafilomycin, terpentecin and satosporin producer.</title>
        <authorList>
            <person name="Arens J.C."/>
            <person name="Haltli B."/>
            <person name="Kerr R.G."/>
        </authorList>
    </citation>
    <scope>NUCLEOTIDE SEQUENCE [LARGE SCALE GENOMIC DNA]</scope>
    <source>
        <strain evidence="1 2">MF730-N6</strain>
    </source>
</reference>
<evidence type="ECO:0000313" key="1">
    <source>
        <dbReference type="EMBL" id="KIQ64700.1"/>
    </source>
</evidence>
<gene>
    <name evidence="1" type="ORF">TR51_10945</name>
</gene>
<keyword evidence="2" id="KW-1185">Reference proteome</keyword>
<dbReference type="EMBL" id="JXZB01000002">
    <property type="protein sequence ID" value="KIQ64700.1"/>
    <property type="molecule type" value="Genomic_DNA"/>
</dbReference>
<comment type="caution">
    <text evidence="1">The sequence shown here is derived from an EMBL/GenBank/DDBJ whole genome shotgun (WGS) entry which is preliminary data.</text>
</comment>
<dbReference type="Pfam" id="PF04199">
    <property type="entry name" value="Cyclase"/>
    <property type="match status" value="1"/>
</dbReference>
<proteinExistence type="predicted"/>
<name>A0A0D0N939_KITGR</name>
<evidence type="ECO:0000313" key="2">
    <source>
        <dbReference type="Proteomes" id="UP000032066"/>
    </source>
</evidence>
<protein>
    <submittedName>
        <fullName evidence="1">Cyclase</fullName>
    </submittedName>
</protein>
<dbReference type="GO" id="GO:0019441">
    <property type="term" value="P:L-tryptophan catabolic process to kynurenine"/>
    <property type="evidence" value="ECO:0007669"/>
    <property type="project" value="InterPro"/>
</dbReference>
<sequence length="259" mass="28367">MRLIDLSSPVDASGWEPEPVKHTVMSAAEGARHMTDGMRKNFGIDLRPEELPGGEFLTNDMLYLSSHTGTHVDAPAHYGTRADGQTARTIDEMPLDWFDRPAFVLDVRDTAGRTVDAAAVELALKAIDYRPQPMDIALFRTGAAEWAGSQRYFTDFIGLDGSAVRYLMDLGVRVIGTDAFSLDAPFGAIIEKYRATGDPGVLWPAHFAGREREYCQIERLSNLEALPAPHGFSVTCFPVKIRGGGAGWTRAVARVVDPE</sequence>
<dbReference type="InterPro" id="IPR007325">
    <property type="entry name" value="KFase/CYL"/>
</dbReference>